<evidence type="ECO:0000256" key="3">
    <source>
        <dbReference type="ARBA" id="ARBA00021495"/>
    </source>
</evidence>
<dbReference type="InterPro" id="IPR003594">
    <property type="entry name" value="HATPase_dom"/>
</dbReference>
<protein>
    <recommendedName>
        <fullName evidence="3">Chemotaxis protein CheA</fullName>
        <ecNumber evidence="2">2.7.13.3</ecNumber>
    </recommendedName>
</protein>
<dbReference type="PROSITE" id="PS50894">
    <property type="entry name" value="HPT"/>
    <property type="match status" value="1"/>
</dbReference>
<dbReference type="InterPro" id="IPR036890">
    <property type="entry name" value="HATPase_C_sf"/>
</dbReference>
<proteinExistence type="predicted"/>
<dbReference type="InterPro" id="IPR008207">
    <property type="entry name" value="Sig_transdc_His_kin_Hpt_dom"/>
</dbReference>
<comment type="function">
    <text evidence="11">Involved in the transmission of sensory signals from the chemoreceptors to the flagellar motors. CheA is autophosphorylated; it can transfer its phosphate group to either CheB or CheY.</text>
</comment>
<dbReference type="CDD" id="cd00088">
    <property type="entry name" value="HPT"/>
    <property type="match status" value="1"/>
</dbReference>
<evidence type="ECO:0000256" key="9">
    <source>
        <dbReference type="ARBA" id="ARBA00022840"/>
    </source>
</evidence>
<dbReference type="PRINTS" id="PR00344">
    <property type="entry name" value="BCTRLSENSOR"/>
</dbReference>
<dbReference type="Proteomes" id="UP000434052">
    <property type="component" value="Unassembled WGS sequence"/>
</dbReference>
<evidence type="ECO:0000256" key="11">
    <source>
        <dbReference type="ARBA" id="ARBA00035100"/>
    </source>
</evidence>
<dbReference type="SMART" id="SM01231">
    <property type="entry name" value="H-kinase_dim"/>
    <property type="match status" value="1"/>
</dbReference>
<dbReference type="Pfam" id="PF01584">
    <property type="entry name" value="CheW"/>
    <property type="match status" value="1"/>
</dbReference>
<dbReference type="SMART" id="SM00260">
    <property type="entry name" value="CheW"/>
    <property type="match status" value="1"/>
</dbReference>
<dbReference type="InterPro" id="IPR036097">
    <property type="entry name" value="HisK_dim/P_sf"/>
</dbReference>
<keyword evidence="7" id="KW-0547">Nucleotide-binding</keyword>
<dbReference type="GO" id="GO:0005737">
    <property type="term" value="C:cytoplasm"/>
    <property type="evidence" value="ECO:0007669"/>
    <property type="project" value="InterPro"/>
</dbReference>
<dbReference type="SUPFAM" id="SSF47384">
    <property type="entry name" value="Homodimeric domain of signal transducing histidine kinase"/>
    <property type="match status" value="1"/>
</dbReference>
<dbReference type="SUPFAM" id="SSF55874">
    <property type="entry name" value="ATPase domain of HSP90 chaperone/DNA topoisomerase II/histidine kinase"/>
    <property type="match status" value="1"/>
</dbReference>
<sequence length="697" mass="76204">MNGLEVAVKAFLDEAKELLDDIEETLLELESNPEDQALVARAFRAMHTIKGSGAMFGYEEIARFTHDLETTYDRVREGCLSISKELLSLTFEAKDHIGLLLAAPPEGDAETRAASDEILARFRAFVAGESAGKSDTPACSLPVDACGGEPEADSPSTFWIRFKPGVGIYRTGTNPFALFDELEALGTCAVVFHGEAIPHLEDYVPDDHYGYWDILITTDKGEASLLDVFIFQEEEEYHVALVYPGSVRASDLEDLAGLVQSHAEEEPEAILQVLEDEILGRLNKRIEPCQETAVEAPAATHAPSKSSIRVDSERLDALVDMVGEMVIIQSRLAQAVQGNEVPSIFHQVSEELERLTDEMRDNALGLRMLPVGTMFNSLRRLVRDLSGSLGKDVNFITEGAETELDKTVIDQLKDPLVHILRNSMDHGIESPETRTAAGKPAQGVVRLSARHSSGNVVITIEDDGKGLDPEKIREKAVSRGLISADAELGHKETLELIFEPGFSTAEKVTDVSGRGVGMDVVRRSIEGLRGIIEISSTAGQGTRLNISLPLTLAIIDGFNVLIEDESYIVPLNTLRGFQERQVEGEVRTLETMVHMEHMIPCVSLRKLLDVPGNQPEYERVVIIEVDGRVVGLSVDQVVGRQQAVIKSLGDMSSNVQWISGTTVNGDGTISVILDIPQLVRFASDQKNVVAARDVTLH</sequence>
<feature type="domain" description="Histidine kinase" evidence="13">
    <location>
        <begin position="309"/>
        <end position="552"/>
    </location>
</feature>
<dbReference type="Pfam" id="PF01627">
    <property type="entry name" value="Hpt"/>
    <property type="match status" value="1"/>
</dbReference>
<feature type="domain" description="CheW-like" evidence="14">
    <location>
        <begin position="554"/>
        <end position="684"/>
    </location>
</feature>
<dbReference type="Gene3D" id="3.30.565.10">
    <property type="entry name" value="Histidine kinase-like ATPase, C-terminal domain"/>
    <property type="match status" value="1"/>
</dbReference>
<dbReference type="Gene3D" id="2.30.30.40">
    <property type="entry name" value="SH3 Domains"/>
    <property type="match status" value="1"/>
</dbReference>
<dbReference type="OrthoDB" id="9803176at2"/>
<evidence type="ECO:0000256" key="8">
    <source>
        <dbReference type="ARBA" id="ARBA00022777"/>
    </source>
</evidence>
<evidence type="ECO:0000259" key="13">
    <source>
        <dbReference type="PROSITE" id="PS50109"/>
    </source>
</evidence>
<dbReference type="EMBL" id="QMIF01000006">
    <property type="protein sequence ID" value="TVM33743.1"/>
    <property type="molecule type" value="Genomic_DNA"/>
</dbReference>
<reference evidence="16 17" key="1">
    <citation type="submission" date="2018-06" db="EMBL/GenBank/DDBJ databases">
        <title>Complete genome of Desulfovibrio marinus P48SEP.</title>
        <authorList>
            <person name="Crispim J.S."/>
            <person name="Vidigal P.M.P."/>
            <person name="Silva L.C.F."/>
            <person name="Araujo L.C."/>
            <person name="Laguardia C.N."/>
            <person name="Dias R.S."/>
            <person name="Sousa M.P."/>
            <person name="Paula S.O."/>
            <person name="Silva C."/>
        </authorList>
    </citation>
    <scope>NUCLEOTIDE SEQUENCE [LARGE SCALE GENOMIC DNA]</scope>
    <source>
        <strain evidence="16 17">P48SEP</strain>
    </source>
</reference>
<dbReference type="Gene3D" id="1.20.120.160">
    <property type="entry name" value="HPT domain"/>
    <property type="match status" value="1"/>
</dbReference>
<keyword evidence="9" id="KW-0067">ATP-binding</keyword>
<evidence type="ECO:0000259" key="15">
    <source>
        <dbReference type="PROSITE" id="PS50894"/>
    </source>
</evidence>
<evidence type="ECO:0000256" key="12">
    <source>
        <dbReference type="PROSITE-ProRule" id="PRU00110"/>
    </source>
</evidence>
<name>A0A6P1ZHJ7_9BACT</name>
<dbReference type="InterPro" id="IPR004358">
    <property type="entry name" value="Sig_transdc_His_kin-like_C"/>
</dbReference>
<keyword evidence="5 12" id="KW-0597">Phosphoprotein</keyword>
<dbReference type="GO" id="GO:0006935">
    <property type="term" value="P:chemotaxis"/>
    <property type="evidence" value="ECO:0007669"/>
    <property type="project" value="UniProtKB-KW"/>
</dbReference>
<gene>
    <name evidence="16" type="ORF">DQK91_11015</name>
</gene>
<dbReference type="InterPro" id="IPR051315">
    <property type="entry name" value="Bact_Chemotaxis_CheA"/>
</dbReference>
<dbReference type="InterPro" id="IPR037006">
    <property type="entry name" value="CheA-like_homodim_sf"/>
</dbReference>
<keyword evidence="6" id="KW-0808">Transferase</keyword>
<keyword evidence="8" id="KW-0418">Kinase</keyword>
<dbReference type="PROSITE" id="PS50851">
    <property type="entry name" value="CHEW"/>
    <property type="match status" value="1"/>
</dbReference>
<dbReference type="RefSeq" id="WP_144305410.1">
    <property type="nucleotide sequence ID" value="NZ_QMIF01000006.1"/>
</dbReference>
<dbReference type="SMART" id="SM00387">
    <property type="entry name" value="HATPase_c"/>
    <property type="match status" value="1"/>
</dbReference>
<dbReference type="SUPFAM" id="SSF50341">
    <property type="entry name" value="CheW-like"/>
    <property type="match status" value="1"/>
</dbReference>
<evidence type="ECO:0000256" key="5">
    <source>
        <dbReference type="ARBA" id="ARBA00022553"/>
    </source>
</evidence>
<comment type="caution">
    <text evidence="16">The sequence shown here is derived from an EMBL/GenBank/DDBJ whole genome shotgun (WGS) entry which is preliminary data.</text>
</comment>
<dbReference type="PROSITE" id="PS50109">
    <property type="entry name" value="HIS_KIN"/>
    <property type="match status" value="1"/>
</dbReference>
<dbReference type="PANTHER" id="PTHR43395:SF10">
    <property type="entry name" value="CHEMOTAXIS PROTEIN CHEA"/>
    <property type="match status" value="1"/>
</dbReference>
<evidence type="ECO:0000256" key="2">
    <source>
        <dbReference type="ARBA" id="ARBA00012438"/>
    </source>
</evidence>
<dbReference type="SUPFAM" id="SSF47226">
    <property type="entry name" value="Histidine-containing phosphotransfer domain, HPT domain"/>
    <property type="match status" value="1"/>
</dbReference>
<dbReference type="InterPro" id="IPR005467">
    <property type="entry name" value="His_kinase_dom"/>
</dbReference>
<dbReference type="InterPro" id="IPR004105">
    <property type="entry name" value="CheA-like_dim"/>
</dbReference>
<dbReference type="FunFam" id="3.30.565.10:FF:000016">
    <property type="entry name" value="Chemotaxis protein CheA, putative"/>
    <property type="match status" value="1"/>
</dbReference>
<dbReference type="AlphaFoldDB" id="A0A6P1ZHJ7"/>
<evidence type="ECO:0000259" key="14">
    <source>
        <dbReference type="PROSITE" id="PS50851"/>
    </source>
</evidence>
<dbReference type="EC" id="2.7.13.3" evidence="2"/>
<dbReference type="GO" id="GO:0005524">
    <property type="term" value="F:ATP binding"/>
    <property type="evidence" value="ECO:0007669"/>
    <property type="project" value="UniProtKB-KW"/>
</dbReference>
<evidence type="ECO:0000256" key="10">
    <source>
        <dbReference type="ARBA" id="ARBA00023012"/>
    </source>
</evidence>
<evidence type="ECO:0000256" key="1">
    <source>
        <dbReference type="ARBA" id="ARBA00000085"/>
    </source>
</evidence>
<dbReference type="GO" id="GO:0000155">
    <property type="term" value="F:phosphorelay sensor kinase activity"/>
    <property type="evidence" value="ECO:0007669"/>
    <property type="project" value="InterPro"/>
</dbReference>
<evidence type="ECO:0000313" key="17">
    <source>
        <dbReference type="Proteomes" id="UP000434052"/>
    </source>
</evidence>
<feature type="domain" description="HPt" evidence="15">
    <location>
        <begin position="1"/>
        <end position="104"/>
    </location>
</feature>
<evidence type="ECO:0000256" key="6">
    <source>
        <dbReference type="ARBA" id="ARBA00022679"/>
    </source>
</evidence>
<keyword evidence="10" id="KW-0902">Two-component regulatory system</keyword>
<evidence type="ECO:0000256" key="7">
    <source>
        <dbReference type="ARBA" id="ARBA00022741"/>
    </source>
</evidence>
<dbReference type="InterPro" id="IPR036641">
    <property type="entry name" value="HPT_dom_sf"/>
</dbReference>
<dbReference type="InterPro" id="IPR002545">
    <property type="entry name" value="CheW-lke_dom"/>
</dbReference>
<dbReference type="SMART" id="SM00073">
    <property type="entry name" value="HPT"/>
    <property type="match status" value="1"/>
</dbReference>
<dbReference type="Pfam" id="PF02895">
    <property type="entry name" value="H-kinase_dim"/>
    <property type="match status" value="1"/>
</dbReference>
<dbReference type="PANTHER" id="PTHR43395">
    <property type="entry name" value="SENSOR HISTIDINE KINASE CHEA"/>
    <property type="match status" value="1"/>
</dbReference>
<dbReference type="CDD" id="cd16916">
    <property type="entry name" value="HATPase_CheA-like"/>
    <property type="match status" value="1"/>
</dbReference>
<accession>A0A6P1ZHJ7</accession>
<organism evidence="16 17">
    <name type="scientific">Oceanidesulfovibrio marinus</name>
    <dbReference type="NCBI Taxonomy" id="370038"/>
    <lineage>
        <taxon>Bacteria</taxon>
        <taxon>Pseudomonadati</taxon>
        <taxon>Thermodesulfobacteriota</taxon>
        <taxon>Desulfovibrionia</taxon>
        <taxon>Desulfovibrionales</taxon>
        <taxon>Desulfovibrionaceae</taxon>
        <taxon>Oceanidesulfovibrio</taxon>
    </lineage>
</organism>
<feature type="modified residue" description="Phosphohistidine" evidence="12">
    <location>
        <position position="47"/>
    </location>
</feature>
<evidence type="ECO:0000313" key="16">
    <source>
        <dbReference type="EMBL" id="TVM33743.1"/>
    </source>
</evidence>
<comment type="catalytic activity">
    <reaction evidence="1">
        <text>ATP + protein L-histidine = ADP + protein N-phospho-L-histidine.</text>
        <dbReference type="EC" id="2.7.13.3"/>
    </reaction>
</comment>
<dbReference type="Pfam" id="PF02518">
    <property type="entry name" value="HATPase_c"/>
    <property type="match status" value="1"/>
</dbReference>
<dbReference type="InterPro" id="IPR036061">
    <property type="entry name" value="CheW-like_dom_sf"/>
</dbReference>
<dbReference type="Gene3D" id="1.10.287.560">
    <property type="entry name" value="Histidine kinase CheA-like, homodimeric domain"/>
    <property type="match status" value="1"/>
</dbReference>
<evidence type="ECO:0000256" key="4">
    <source>
        <dbReference type="ARBA" id="ARBA00022500"/>
    </source>
</evidence>
<keyword evidence="4" id="KW-0145">Chemotaxis</keyword>